<dbReference type="GO" id="GO:0015297">
    <property type="term" value="F:antiporter activity"/>
    <property type="evidence" value="ECO:0007669"/>
    <property type="project" value="InterPro"/>
</dbReference>
<feature type="compositionally biased region" description="Low complexity" evidence="7">
    <location>
        <begin position="618"/>
        <end position="643"/>
    </location>
</feature>
<sequence>MSAIGSYLPQSTFSSYIYKHGPRLLRHELLCGFGRAGPRNWRGHGSNIQMPTHEAHHSRRRRFIATASAGLSIANASDTDPAPDAGGVLRYQWDLLRRMVSFLGPATLIPMGEPLMSLVDTVCIGQFAGTIQLAALGPANLVFSFCQYFLQSLQVATLSLLAGFMRDGRLRRGEELLSTAVAMAAVLGLVTTCILESFPAAIITATGLRDPALLPLSTEYVRVRGLAQPAVLVTMVAQSGLLAQQDSLTPALTVAVAVALSLLGSVVFVAGLGWGLVGAAMTTVVCQYAGAVALLYGLSVRGKLRLHLALPRRDVLWQLLRTMGPLSITYICKNVSYLFIQTTAASLETTKLAAHQSLFAVWNLLAWTVTPFEQAALTYLPGTRGWRKAAGISLLVGLGAAGGVVCGAVLAALVCAAPAVLTRDAAVWPHLQSVAGLASASMLALGADVVASGVNIGMGDARYVAQSYLITLAALGAFMNASRTLGWELRGVWCGVVVFFGVRALQSTGRVLWQHLRPGTDEPNLRKGDAEGLASGVSSCRMSLGSSDMDTAAAAPFESVQTMESTEEAQILVCEDAQNPDGRHIMAVLKGTAGEGERRGLLVGGQQGRGPVAEDGRAAAPEGGEGGSAVEAAEGAAESVGAPVLKAVHRSGVSSSVTP</sequence>
<gene>
    <name evidence="8" type="ORF">Vretifemale_3463</name>
    <name evidence="9" type="ORF">Vretimale_4844</name>
</gene>
<evidence type="ECO:0000313" key="10">
    <source>
        <dbReference type="Proteomes" id="UP000722791"/>
    </source>
</evidence>
<dbReference type="Pfam" id="PF01554">
    <property type="entry name" value="MatE"/>
    <property type="match status" value="1"/>
</dbReference>
<keyword evidence="4 6" id="KW-1133">Transmembrane helix</keyword>
<dbReference type="OrthoDB" id="423427at2759"/>
<dbReference type="PANTHER" id="PTHR42893">
    <property type="entry name" value="PROTEIN DETOXIFICATION 44, CHLOROPLASTIC-RELATED"/>
    <property type="match status" value="1"/>
</dbReference>
<feature type="transmembrane region" description="Helical" evidence="6">
    <location>
        <begin position="250"/>
        <end position="270"/>
    </location>
</feature>
<keyword evidence="3 6" id="KW-0812">Transmembrane</keyword>
<dbReference type="Proteomes" id="UP000747110">
    <property type="component" value="Unassembled WGS sequence"/>
</dbReference>
<dbReference type="AlphaFoldDB" id="A0A8J4DBN9"/>
<organism evidence="9 10">
    <name type="scientific">Volvox reticuliferus</name>
    <dbReference type="NCBI Taxonomy" id="1737510"/>
    <lineage>
        <taxon>Eukaryota</taxon>
        <taxon>Viridiplantae</taxon>
        <taxon>Chlorophyta</taxon>
        <taxon>core chlorophytes</taxon>
        <taxon>Chlorophyceae</taxon>
        <taxon>CS clade</taxon>
        <taxon>Chlamydomonadales</taxon>
        <taxon>Volvocaceae</taxon>
        <taxon>Volvox</taxon>
    </lineage>
</organism>
<comment type="caution">
    <text evidence="6">Lacks conserved residue(s) required for the propagation of feature annotation.</text>
</comment>
<feature type="transmembrane region" description="Helical" evidence="6">
    <location>
        <begin position="276"/>
        <end position="298"/>
    </location>
</feature>
<dbReference type="InterPro" id="IPR044644">
    <property type="entry name" value="DinF-like"/>
</dbReference>
<evidence type="ECO:0000313" key="9">
    <source>
        <dbReference type="EMBL" id="GIL99697.1"/>
    </source>
</evidence>
<feature type="transmembrane region" description="Helical" evidence="6">
    <location>
        <begin position="392"/>
        <end position="421"/>
    </location>
</feature>
<dbReference type="GO" id="GO:0016020">
    <property type="term" value="C:membrane"/>
    <property type="evidence" value="ECO:0007669"/>
    <property type="project" value="UniProtKB-SubCell"/>
</dbReference>
<dbReference type="Proteomes" id="UP000722791">
    <property type="component" value="Unassembled WGS sequence"/>
</dbReference>
<protein>
    <recommendedName>
        <fullName evidence="6">Protein DETOXIFICATION</fullName>
    </recommendedName>
    <alternativeName>
        <fullName evidence="6">Multidrug and toxic compound extrusion protein</fullName>
    </alternativeName>
</protein>
<evidence type="ECO:0000313" key="11">
    <source>
        <dbReference type="Proteomes" id="UP000747110"/>
    </source>
</evidence>
<evidence type="ECO:0000256" key="7">
    <source>
        <dbReference type="SAM" id="MobiDB-lite"/>
    </source>
</evidence>
<comment type="subcellular location">
    <subcellularLocation>
        <location evidence="1">Membrane</location>
        <topology evidence="1">Multi-pass membrane protein</topology>
    </subcellularLocation>
</comment>
<evidence type="ECO:0000313" key="8">
    <source>
        <dbReference type="EMBL" id="GIL73237.1"/>
    </source>
</evidence>
<feature type="transmembrane region" description="Helical" evidence="6">
    <location>
        <begin position="463"/>
        <end position="481"/>
    </location>
</feature>
<comment type="caution">
    <text evidence="9">The sequence shown here is derived from an EMBL/GenBank/DDBJ whole genome shotgun (WGS) entry which is preliminary data.</text>
</comment>
<reference evidence="9" key="1">
    <citation type="journal article" date="2021" name="Proc. Natl. Acad. Sci. U.S.A.">
        <title>Three genomes in the algal genus Volvox reveal the fate of a haploid sex-determining region after a transition to homothallism.</title>
        <authorList>
            <person name="Yamamoto K."/>
            <person name="Hamaji T."/>
            <person name="Kawai-Toyooka H."/>
            <person name="Matsuzaki R."/>
            <person name="Takahashi F."/>
            <person name="Nishimura Y."/>
            <person name="Kawachi M."/>
            <person name="Noguchi H."/>
            <person name="Minakuchi Y."/>
            <person name="Umen J.G."/>
            <person name="Toyoda A."/>
            <person name="Nozaki H."/>
        </authorList>
    </citation>
    <scope>NUCLEOTIDE SEQUENCE</scope>
    <source>
        <strain evidence="9">NIES-3785</strain>
        <strain evidence="8">NIES-3786</strain>
    </source>
</reference>
<feature type="region of interest" description="Disordered" evidence="7">
    <location>
        <begin position="604"/>
        <end position="659"/>
    </location>
</feature>
<accession>A0A8J4DBN9</accession>
<dbReference type="PANTHER" id="PTHR42893:SF9">
    <property type="entry name" value="PROTEIN DETOXIFICATION 46, CHLOROPLASTIC"/>
    <property type="match status" value="1"/>
</dbReference>
<evidence type="ECO:0000256" key="2">
    <source>
        <dbReference type="ARBA" id="ARBA00010199"/>
    </source>
</evidence>
<dbReference type="GO" id="GO:0042910">
    <property type="term" value="F:xenobiotic transmembrane transporter activity"/>
    <property type="evidence" value="ECO:0007669"/>
    <property type="project" value="InterPro"/>
</dbReference>
<evidence type="ECO:0000256" key="5">
    <source>
        <dbReference type="ARBA" id="ARBA00023136"/>
    </source>
</evidence>
<feature type="transmembrane region" description="Helical" evidence="6">
    <location>
        <begin position="433"/>
        <end position="451"/>
    </location>
</feature>
<feature type="transmembrane region" description="Helical" evidence="6">
    <location>
        <begin position="176"/>
        <end position="205"/>
    </location>
</feature>
<feature type="transmembrane region" description="Helical" evidence="6">
    <location>
        <begin position="225"/>
        <end position="243"/>
    </location>
</feature>
<proteinExistence type="inferred from homology"/>
<evidence type="ECO:0000256" key="3">
    <source>
        <dbReference type="ARBA" id="ARBA00022692"/>
    </source>
</evidence>
<evidence type="ECO:0000256" key="4">
    <source>
        <dbReference type="ARBA" id="ARBA00022989"/>
    </source>
</evidence>
<feature type="transmembrane region" description="Helical" evidence="6">
    <location>
        <begin position="141"/>
        <end position="164"/>
    </location>
</feature>
<dbReference type="EMBL" id="BNCQ01000006">
    <property type="protein sequence ID" value="GIL99697.1"/>
    <property type="molecule type" value="Genomic_DNA"/>
</dbReference>
<dbReference type="InterPro" id="IPR002528">
    <property type="entry name" value="MATE_fam"/>
</dbReference>
<comment type="similarity">
    <text evidence="2 6">Belongs to the multi antimicrobial extrusion (MATE) (TC 2.A.66.1) family.</text>
</comment>
<keyword evidence="11" id="KW-1185">Reference proteome</keyword>
<keyword evidence="5 6" id="KW-0472">Membrane</keyword>
<dbReference type="EMBL" id="BNCP01000004">
    <property type="protein sequence ID" value="GIL73237.1"/>
    <property type="molecule type" value="Genomic_DNA"/>
</dbReference>
<evidence type="ECO:0000256" key="6">
    <source>
        <dbReference type="RuleBase" id="RU004914"/>
    </source>
</evidence>
<evidence type="ECO:0000256" key="1">
    <source>
        <dbReference type="ARBA" id="ARBA00004141"/>
    </source>
</evidence>
<name>A0A8J4DBN9_9CHLO</name>